<name>A0AAE1A729_9GAST</name>
<proteinExistence type="predicted"/>
<organism evidence="2 3">
    <name type="scientific">Elysia crispata</name>
    <name type="common">lettuce slug</name>
    <dbReference type="NCBI Taxonomy" id="231223"/>
    <lineage>
        <taxon>Eukaryota</taxon>
        <taxon>Metazoa</taxon>
        <taxon>Spiralia</taxon>
        <taxon>Lophotrochozoa</taxon>
        <taxon>Mollusca</taxon>
        <taxon>Gastropoda</taxon>
        <taxon>Heterobranchia</taxon>
        <taxon>Euthyneura</taxon>
        <taxon>Panpulmonata</taxon>
        <taxon>Sacoglossa</taxon>
        <taxon>Placobranchoidea</taxon>
        <taxon>Plakobranchidae</taxon>
        <taxon>Elysia</taxon>
    </lineage>
</organism>
<reference evidence="2" key="1">
    <citation type="journal article" date="2023" name="G3 (Bethesda)">
        <title>A reference genome for the long-term kleptoplast-retaining sea slug Elysia crispata morphotype clarki.</title>
        <authorList>
            <person name="Eastman K.E."/>
            <person name="Pendleton A.L."/>
            <person name="Shaikh M.A."/>
            <person name="Suttiyut T."/>
            <person name="Ogas R."/>
            <person name="Tomko P."/>
            <person name="Gavelis G."/>
            <person name="Widhalm J.R."/>
            <person name="Wisecaver J.H."/>
        </authorList>
    </citation>
    <scope>NUCLEOTIDE SEQUENCE</scope>
    <source>
        <strain evidence="2">ECLA1</strain>
    </source>
</reference>
<evidence type="ECO:0000313" key="2">
    <source>
        <dbReference type="EMBL" id="KAK3781392.1"/>
    </source>
</evidence>
<evidence type="ECO:0000256" key="1">
    <source>
        <dbReference type="SAM" id="MobiDB-lite"/>
    </source>
</evidence>
<keyword evidence="3" id="KW-1185">Reference proteome</keyword>
<dbReference type="Proteomes" id="UP001283361">
    <property type="component" value="Unassembled WGS sequence"/>
</dbReference>
<sequence length="124" mass="13269">MQNDKSQTAWTGEGFAFRSGGKGEGTSEIKEGNNVAGQEVSLIYLVSTLATWPLQPRTTVTVPSSDMRSHVMWLLIPPLDNGDLKALVSQCKQCSAILARGTTGEATGIDQGMFDLDHKVLDGS</sequence>
<dbReference type="EMBL" id="JAWDGP010002624">
    <property type="protein sequence ID" value="KAK3781392.1"/>
    <property type="molecule type" value="Genomic_DNA"/>
</dbReference>
<evidence type="ECO:0000313" key="3">
    <source>
        <dbReference type="Proteomes" id="UP001283361"/>
    </source>
</evidence>
<gene>
    <name evidence="2" type="ORF">RRG08_019018</name>
</gene>
<feature type="region of interest" description="Disordered" evidence="1">
    <location>
        <begin position="1"/>
        <end position="32"/>
    </location>
</feature>
<feature type="compositionally biased region" description="Polar residues" evidence="1">
    <location>
        <begin position="1"/>
        <end position="10"/>
    </location>
</feature>
<accession>A0AAE1A729</accession>
<dbReference type="AlphaFoldDB" id="A0AAE1A729"/>
<protein>
    <submittedName>
        <fullName evidence="2">Uncharacterized protein</fullName>
    </submittedName>
</protein>
<comment type="caution">
    <text evidence="2">The sequence shown here is derived from an EMBL/GenBank/DDBJ whole genome shotgun (WGS) entry which is preliminary data.</text>
</comment>